<dbReference type="SUPFAM" id="SSF55874">
    <property type="entry name" value="ATPase domain of HSP90 chaperone/DNA topoisomerase II/histidine kinase"/>
    <property type="match status" value="1"/>
</dbReference>
<keyword evidence="1" id="KW-0175">Coiled coil</keyword>
<evidence type="ECO:0000313" key="6">
    <source>
        <dbReference type="EMBL" id="TXJ99612.1"/>
    </source>
</evidence>
<dbReference type="RefSeq" id="WP_119645895.1">
    <property type="nucleotide sequence ID" value="NZ_QXFI01000009.1"/>
</dbReference>
<feature type="domain" description="Signal transduction histidine kinase internal region" evidence="3">
    <location>
        <begin position="296"/>
        <end position="374"/>
    </location>
</feature>
<sequence>MVDGTLEQSYLEYFYYYPFQNGFLTFTLGFLFSLTVYHFLLYFQQKDTLYLYYSGYTFFIVLSQLIHIPDGFLYRLLYPVKIVVNYPMVYTEAYYILYFVFAFKFLNVKEQFPKWHNICFKILYVVIGFCVLKLVIYFFTGDYYYLDFGYLIFTILMSILGIITYIPFFKMRSPVKYYLIVGSMILFVFSVISLVIYEDLESRGLSIEAPYSILYTGYILENVLFSLGLGHKQKLILDERNRSQEKLIAQFKENEELRVEVQAQLEENVKTMKIKAEAERLKGLKTQYDKELAELKLLALRSQMNPHFIFNSLNSIKRYIIDNDKEKAVYYMNKFAKLIRRILASTMEKESSLADELETMELYVNIENLRFNHEIQFDIQMDRDIAANSVKIPSLLLQPFLENAIWHGLSPKKKNMHLQIVIKRINDSVLQIGIHDNGIGLKKSRQIKERKVHKNDSVGISLSRERLEHFSKKYQGEGSITIVDLQDLDQKGTGTQVLISLPIKLNEPTI</sequence>
<dbReference type="Pfam" id="PF06580">
    <property type="entry name" value="His_kinase"/>
    <property type="match status" value="1"/>
</dbReference>
<dbReference type="InterPro" id="IPR010559">
    <property type="entry name" value="Sig_transdc_His_kin_internal"/>
</dbReference>
<reference evidence="5 7" key="1">
    <citation type="submission" date="2018-08" db="EMBL/GenBank/DDBJ databases">
        <title>Proposal of Muricauda 72 sp.nov. and Muricauda NH166 sp.nov., isolated from seawater.</title>
        <authorList>
            <person name="Cheng H."/>
            <person name="Wu Y.-H."/>
            <person name="Guo L.-L."/>
            <person name="Xu X.-W."/>
        </authorList>
    </citation>
    <scope>NUCLEOTIDE SEQUENCE [LARGE SCALE GENOMIC DNA]</scope>
    <source>
        <strain evidence="5 7">72</strain>
    </source>
</reference>
<dbReference type="AlphaFoldDB" id="A0A3A1NLY0"/>
<dbReference type="InterPro" id="IPR011623">
    <property type="entry name" value="7TMR_DISM_rcpt_extracell_dom1"/>
</dbReference>
<evidence type="ECO:0000256" key="1">
    <source>
        <dbReference type="SAM" id="Coils"/>
    </source>
</evidence>
<keyword evidence="2" id="KW-0472">Membrane</keyword>
<dbReference type="Proteomes" id="UP000321621">
    <property type="component" value="Unassembled WGS sequence"/>
</dbReference>
<gene>
    <name evidence="5" type="ORF">D2V05_01845</name>
    <name evidence="6" type="ORF">FQ017_01830</name>
</gene>
<feature type="transmembrane region" description="Helical" evidence="2">
    <location>
        <begin position="118"/>
        <end position="139"/>
    </location>
</feature>
<evidence type="ECO:0000256" key="2">
    <source>
        <dbReference type="SAM" id="Phobius"/>
    </source>
</evidence>
<evidence type="ECO:0000313" key="5">
    <source>
        <dbReference type="EMBL" id="RIV46726.1"/>
    </source>
</evidence>
<dbReference type="EMBL" id="QXFI01000009">
    <property type="protein sequence ID" value="RIV46726.1"/>
    <property type="molecule type" value="Genomic_DNA"/>
</dbReference>
<feature type="transmembrane region" description="Helical" evidence="2">
    <location>
        <begin position="145"/>
        <end position="165"/>
    </location>
</feature>
<feature type="transmembrane region" description="Helical" evidence="2">
    <location>
        <begin position="23"/>
        <end position="43"/>
    </location>
</feature>
<dbReference type="PANTHER" id="PTHR34220:SF7">
    <property type="entry name" value="SENSOR HISTIDINE KINASE YPDA"/>
    <property type="match status" value="1"/>
</dbReference>
<proteinExistence type="predicted"/>
<feature type="domain" description="7TM-DISM receptor extracellular" evidence="4">
    <location>
        <begin position="22"/>
        <end position="231"/>
    </location>
</feature>
<feature type="transmembrane region" description="Helical" evidence="2">
    <location>
        <begin position="50"/>
        <end position="68"/>
    </location>
</feature>
<dbReference type="PANTHER" id="PTHR34220">
    <property type="entry name" value="SENSOR HISTIDINE KINASE YPDA"/>
    <property type="match status" value="1"/>
</dbReference>
<accession>A0A3A1NLY0</accession>
<feature type="transmembrane region" description="Helical" evidence="2">
    <location>
        <begin position="177"/>
        <end position="197"/>
    </location>
</feature>
<evidence type="ECO:0008006" key="9">
    <source>
        <dbReference type="Google" id="ProtNLM"/>
    </source>
</evidence>
<name>A0A3A1NLY0_9FLAO</name>
<dbReference type="OrthoDB" id="6190788at2"/>
<dbReference type="EMBL" id="VNWK01000009">
    <property type="protein sequence ID" value="TXJ99612.1"/>
    <property type="molecule type" value="Genomic_DNA"/>
</dbReference>
<organism evidence="5 7">
    <name type="scientific">Flagellimonas pelagia</name>
    <dbReference type="NCBI Taxonomy" id="2306998"/>
    <lineage>
        <taxon>Bacteria</taxon>
        <taxon>Pseudomonadati</taxon>
        <taxon>Bacteroidota</taxon>
        <taxon>Flavobacteriia</taxon>
        <taxon>Flavobacteriales</taxon>
        <taxon>Flavobacteriaceae</taxon>
        <taxon>Flagellimonas</taxon>
    </lineage>
</organism>
<keyword evidence="8" id="KW-1185">Reference proteome</keyword>
<comment type="caution">
    <text evidence="5">The sequence shown here is derived from an EMBL/GenBank/DDBJ whole genome shotgun (WGS) entry which is preliminary data.</text>
</comment>
<feature type="coiled-coil region" evidence="1">
    <location>
        <begin position="262"/>
        <end position="298"/>
    </location>
</feature>
<keyword evidence="2" id="KW-0812">Transmembrane</keyword>
<feature type="transmembrane region" description="Helical" evidence="2">
    <location>
        <begin position="88"/>
        <end position="106"/>
    </location>
</feature>
<evidence type="ECO:0000313" key="7">
    <source>
        <dbReference type="Proteomes" id="UP000266691"/>
    </source>
</evidence>
<dbReference type="GO" id="GO:0016020">
    <property type="term" value="C:membrane"/>
    <property type="evidence" value="ECO:0007669"/>
    <property type="project" value="InterPro"/>
</dbReference>
<protein>
    <recommendedName>
        <fullName evidence="9">Sensor histidine kinase</fullName>
    </recommendedName>
</protein>
<dbReference type="InterPro" id="IPR036890">
    <property type="entry name" value="HATPase_C_sf"/>
</dbReference>
<dbReference type="GO" id="GO:0000155">
    <property type="term" value="F:phosphorelay sensor kinase activity"/>
    <property type="evidence" value="ECO:0007669"/>
    <property type="project" value="InterPro"/>
</dbReference>
<reference evidence="6 8" key="2">
    <citation type="submission" date="2019-07" db="EMBL/GenBank/DDBJ databases">
        <title>Draft genome of two Muricauda strains isolated from deep sea.</title>
        <authorList>
            <person name="Sun C."/>
        </authorList>
    </citation>
    <scope>NUCLEOTIDE SEQUENCE [LARGE SCALE GENOMIC DNA]</scope>
    <source>
        <strain evidence="6 8">72</strain>
    </source>
</reference>
<dbReference type="InterPro" id="IPR050640">
    <property type="entry name" value="Bact_2-comp_sensor_kinase"/>
</dbReference>
<dbReference type="Proteomes" id="UP000266691">
    <property type="component" value="Unassembled WGS sequence"/>
</dbReference>
<evidence type="ECO:0000259" key="4">
    <source>
        <dbReference type="Pfam" id="PF07695"/>
    </source>
</evidence>
<keyword evidence="2" id="KW-1133">Transmembrane helix</keyword>
<evidence type="ECO:0000259" key="3">
    <source>
        <dbReference type="Pfam" id="PF06580"/>
    </source>
</evidence>
<dbReference type="Gene3D" id="3.30.565.10">
    <property type="entry name" value="Histidine kinase-like ATPase, C-terminal domain"/>
    <property type="match status" value="1"/>
</dbReference>
<evidence type="ECO:0000313" key="8">
    <source>
        <dbReference type="Proteomes" id="UP000321621"/>
    </source>
</evidence>
<dbReference type="Pfam" id="PF07695">
    <property type="entry name" value="7TMR-DISM_7TM"/>
    <property type="match status" value="1"/>
</dbReference>